<dbReference type="Pfam" id="PF05239">
    <property type="entry name" value="PRC"/>
    <property type="match status" value="1"/>
</dbReference>
<organism evidence="2 3">
    <name type="scientific">Pilimelia anulata</name>
    <dbReference type="NCBI Taxonomy" id="53371"/>
    <lineage>
        <taxon>Bacteria</taxon>
        <taxon>Bacillati</taxon>
        <taxon>Actinomycetota</taxon>
        <taxon>Actinomycetes</taxon>
        <taxon>Micromonosporales</taxon>
        <taxon>Micromonosporaceae</taxon>
        <taxon>Pilimelia</taxon>
    </lineage>
</organism>
<evidence type="ECO:0000313" key="2">
    <source>
        <dbReference type="EMBL" id="GGJ94829.1"/>
    </source>
</evidence>
<dbReference type="Proteomes" id="UP000649739">
    <property type="component" value="Unassembled WGS sequence"/>
</dbReference>
<protein>
    <recommendedName>
        <fullName evidence="1">PRC-barrel domain-containing protein</fullName>
    </recommendedName>
</protein>
<evidence type="ECO:0000313" key="3">
    <source>
        <dbReference type="Proteomes" id="UP000649739"/>
    </source>
</evidence>
<dbReference type="GO" id="GO:0030077">
    <property type="term" value="C:plasma membrane light-harvesting complex"/>
    <property type="evidence" value="ECO:0007669"/>
    <property type="project" value="InterPro"/>
</dbReference>
<comment type="caution">
    <text evidence="2">The sequence shown here is derived from an EMBL/GenBank/DDBJ whole genome shotgun (WGS) entry which is preliminary data.</text>
</comment>
<proteinExistence type="predicted"/>
<dbReference type="SUPFAM" id="SSF50346">
    <property type="entry name" value="PRC-barrel domain"/>
    <property type="match status" value="1"/>
</dbReference>
<sequence length="120" mass="13549">MTDASFTPYDYRADSGYQAGQELVGYDVEATDGSIGSIDEASDEVDARRLVVDTGPWIFGKKVLIPAGTINRIDHAEKKVFLDRTKDQVKSSPEYDEDAHHRADYRDEVGTYYDRTYRSS</sequence>
<dbReference type="InterPro" id="IPR014747">
    <property type="entry name" value="Bac_photo_RC_H_C"/>
</dbReference>
<dbReference type="InterPro" id="IPR011033">
    <property type="entry name" value="PRC_barrel-like_sf"/>
</dbReference>
<dbReference type="AlphaFoldDB" id="A0A8J3B4D7"/>
<reference evidence="2" key="1">
    <citation type="journal article" date="2014" name="Int. J. Syst. Evol. Microbiol.">
        <title>Complete genome sequence of Corynebacterium casei LMG S-19264T (=DSM 44701T), isolated from a smear-ripened cheese.</title>
        <authorList>
            <consortium name="US DOE Joint Genome Institute (JGI-PGF)"/>
            <person name="Walter F."/>
            <person name="Albersmeier A."/>
            <person name="Kalinowski J."/>
            <person name="Ruckert C."/>
        </authorList>
    </citation>
    <scope>NUCLEOTIDE SEQUENCE</scope>
    <source>
        <strain evidence="2">JCM 3090</strain>
    </source>
</reference>
<dbReference type="InterPro" id="IPR027275">
    <property type="entry name" value="PRC-brl_dom"/>
</dbReference>
<name>A0A8J3B4D7_9ACTN</name>
<dbReference type="GO" id="GO:0019684">
    <property type="term" value="P:photosynthesis, light reaction"/>
    <property type="evidence" value="ECO:0007669"/>
    <property type="project" value="InterPro"/>
</dbReference>
<keyword evidence="3" id="KW-1185">Reference proteome</keyword>
<dbReference type="EMBL" id="BMQB01000005">
    <property type="protein sequence ID" value="GGJ94829.1"/>
    <property type="molecule type" value="Genomic_DNA"/>
</dbReference>
<dbReference type="Gene3D" id="3.90.50.10">
    <property type="entry name" value="Photosynthetic Reaction Center, subunit H, domain 2"/>
    <property type="match status" value="1"/>
</dbReference>
<accession>A0A8J3B4D7</accession>
<feature type="domain" description="PRC-barrel" evidence="1">
    <location>
        <begin position="21"/>
        <end position="88"/>
    </location>
</feature>
<evidence type="ECO:0000259" key="1">
    <source>
        <dbReference type="Pfam" id="PF05239"/>
    </source>
</evidence>
<dbReference type="RefSeq" id="WP_189170369.1">
    <property type="nucleotide sequence ID" value="NZ_BMQB01000005.1"/>
</dbReference>
<gene>
    <name evidence="2" type="ORF">GCM10010123_25830</name>
</gene>
<reference evidence="2" key="2">
    <citation type="submission" date="2020-09" db="EMBL/GenBank/DDBJ databases">
        <authorList>
            <person name="Sun Q."/>
            <person name="Ohkuma M."/>
        </authorList>
    </citation>
    <scope>NUCLEOTIDE SEQUENCE</scope>
    <source>
        <strain evidence="2">JCM 3090</strain>
    </source>
</reference>